<dbReference type="InterPro" id="IPR036962">
    <property type="entry name" value="Glyco_hydro_3_N_sf"/>
</dbReference>
<dbReference type="InterPro" id="IPR017853">
    <property type="entry name" value="GH"/>
</dbReference>
<evidence type="ECO:0000256" key="6">
    <source>
        <dbReference type="ARBA" id="ARBA00023295"/>
    </source>
</evidence>
<keyword evidence="5 9" id="KW-0378">Hydrolase</keyword>
<organism evidence="9 10">
    <name type="scientific">Sphingomonas tabacisoli</name>
    <dbReference type="NCBI Taxonomy" id="2249466"/>
    <lineage>
        <taxon>Bacteria</taxon>
        <taxon>Pseudomonadati</taxon>
        <taxon>Pseudomonadota</taxon>
        <taxon>Alphaproteobacteria</taxon>
        <taxon>Sphingomonadales</taxon>
        <taxon>Sphingomonadaceae</taxon>
        <taxon>Sphingomonas</taxon>
    </lineage>
</organism>
<dbReference type="PANTHER" id="PTHR30620:SF16">
    <property type="entry name" value="LYSOSOMAL BETA GLUCOSIDASE"/>
    <property type="match status" value="1"/>
</dbReference>
<dbReference type="Gene3D" id="2.60.40.10">
    <property type="entry name" value="Immunoglobulins"/>
    <property type="match status" value="1"/>
</dbReference>
<dbReference type="RefSeq" id="WP_380891037.1">
    <property type="nucleotide sequence ID" value="NZ_JBHUDY010000002.1"/>
</dbReference>
<dbReference type="Pfam" id="PF00933">
    <property type="entry name" value="Glyco_hydro_3"/>
    <property type="match status" value="1"/>
</dbReference>
<evidence type="ECO:0000256" key="4">
    <source>
        <dbReference type="ARBA" id="ARBA00022729"/>
    </source>
</evidence>
<evidence type="ECO:0000256" key="5">
    <source>
        <dbReference type="ARBA" id="ARBA00022801"/>
    </source>
</evidence>
<dbReference type="InterPro" id="IPR002772">
    <property type="entry name" value="Glyco_hydro_3_C"/>
</dbReference>
<dbReference type="NCBIfam" id="NF011678">
    <property type="entry name" value="PRK15098.1"/>
    <property type="match status" value="1"/>
</dbReference>
<keyword evidence="10" id="KW-1185">Reference proteome</keyword>
<dbReference type="Pfam" id="PF14310">
    <property type="entry name" value="Fn3-like"/>
    <property type="match status" value="1"/>
</dbReference>
<dbReference type="GO" id="GO:0008422">
    <property type="term" value="F:beta-glucosidase activity"/>
    <property type="evidence" value="ECO:0007669"/>
    <property type="project" value="UniProtKB-EC"/>
</dbReference>
<evidence type="ECO:0000313" key="10">
    <source>
        <dbReference type="Proteomes" id="UP001597115"/>
    </source>
</evidence>
<keyword evidence="4 7" id="KW-0732">Signal</keyword>
<dbReference type="InterPro" id="IPR001764">
    <property type="entry name" value="Glyco_hydro_3_N"/>
</dbReference>
<accession>A0ABW4I5F9</accession>
<name>A0ABW4I5F9_9SPHN</name>
<dbReference type="EMBL" id="JBHUDY010000002">
    <property type="protein sequence ID" value="MFD1613194.1"/>
    <property type="molecule type" value="Genomic_DNA"/>
</dbReference>
<evidence type="ECO:0000256" key="1">
    <source>
        <dbReference type="ARBA" id="ARBA00000448"/>
    </source>
</evidence>
<feature type="chain" id="PRO_5045182719" description="beta-glucosidase" evidence="7">
    <location>
        <begin position="24"/>
        <end position="754"/>
    </location>
</feature>
<dbReference type="SUPFAM" id="SSF51445">
    <property type="entry name" value="(Trans)glycosidases"/>
    <property type="match status" value="1"/>
</dbReference>
<dbReference type="PANTHER" id="PTHR30620">
    <property type="entry name" value="PERIPLASMIC BETA-GLUCOSIDASE-RELATED"/>
    <property type="match status" value="1"/>
</dbReference>
<dbReference type="Pfam" id="PF01915">
    <property type="entry name" value="Glyco_hydro_3_C"/>
    <property type="match status" value="1"/>
</dbReference>
<dbReference type="Gene3D" id="3.20.20.300">
    <property type="entry name" value="Glycoside hydrolase, family 3, N-terminal domain"/>
    <property type="match status" value="1"/>
</dbReference>
<dbReference type="InterPro" id="IPR051915">
    <property type="entry name" value="Cellulose_Degrad_GH3"/>
</dbReference>
<comment type="similarity">
    <text evidence="2">Belongs to the glycosyl hydrolase 3 family.</text>
</comment>
<dbReference type="SMART" id="SM01217">
    <property type="entry name" value="Fn3_like"/>
    <property type="match status" value="1"/>
</dbReference>
<gene>
    <name evidence="9" type="primary">bglX</name>
    <name evidence="9" type="ORF">ACFSCW_15420</name>
</gene>
<sequence>MNRRHRFISALLAAASLSSGAGAQATARTDAAIERRVESLLSQMTLDEKAAQLTTVFALPPMKAIVDKRAATGAGSFLFVTDPKETNRLQRLAMENSRLKIPILFGFDVIHGLSTIFPVPIGMAASWDPGMVERAQSIAAAESRAVGIHWAFAPMVDIARDARWGRIVEGAGEDPYLGSAIAAAQVRGFQGDRLGAAGHIIAGPKHYAGYGAALGGRDYDEVDLSESQLWNVYLPPFKAAIDAGAGNIMSAYMAVNGVPATGNHWLLTDVLRGKLGFRGWVVSDAEAVNSLKTHGLAANGQGAAARGLNAGADMEMALFQPAFANLPKAVAAGEVSPARLDEAVRRVLEAKVRIGLFENPYVDEAKAAKTLRAPAHLDAARVAAERSAVLLRNEGALLPLDRRKLKSLAVIGPLADSPRDSVGPWVFNQNQPPQQSILEGIRKKVGSKIDIRFAPGVALPPRVNPSPFETVVGKVERPAPPDDMTGIAEAAKLAAGADAVVLVLGEGQDMIGESASRSSFDLPGRQQELLDAVIATGKPVVLLLMNGRPLDLKASEPQAILEMWYPGSRGGDAAANLLFGDAVPGGKLPFTWPRNVGQVPLIYSYLTSHEPLKANKRYWNESNAPAYPFGHGLSYTSFAYAGLKIDKSKIAPGESVTVSVDVKNTGGRAGDEVAQLYIHQRVGSAARPVRELKGFRRVSLKPGETRTLSFRIGPDELRYWNSATRDWVLEESSFDVAVGGDSTVPFTGTFTVEK</sequence>
<evidence type="ECO:0000256" key="7">
    <source>
        <dbReference type="SAM" id="SignalP"/>
    </source>
</evidence>
<feature type="signal peptide" evidence="7">
    <location>
        <begin position="1"/>
        <end position="23"/>
    </location>
</feature>
<proteinExistence type="inferred from homology"/>
<dbReference type="Gene3D" id="3.40.50.1700">
    <property type="entry name" value="Glycoside hydrolase family 3 C-terminal domain"/>
    <property type="match status" value="1"/>
</dbReference>
<reference evidence="10" key="1">
    <citation type="journal article" date="2019" name="Int. J. Syst. Evol. Microbiol.">
        <title>The Global Catalogue of Microorganisms (GCM) 10K type strain sequencing project: providing services to taxonomists for standard genome sequencing and annotation.</title>
        <authorList>
            <consortium name="The Broad Institute Genomics Platform"/>
            <consortium name="The Broad Institute Genome Sequencing Center for Infectious Disease"/>
            <person name="Wu L."/>
            <person name="Ma J."/>
        </authorList>
    </citation>
    <scope>NUCLEOTIDE SEQUENCE [LARGE SCALE GENOMIC DNA]</scope>
    <source>
        <strain evidence="10">CGMCC 1.16275</strain>
    </source>
</reference>
<comment type="catalytic activity">
    <reaction evidence="1">
        <text>Hydrolysis of terminal, non-reducing beta-D-glucosyl residues with release of beta-D-glucose.</text>
        <dbReference type="EC" id="3.2.1.21"/>
    </reaction>
</comment>
<dbReference type="SUPFAM" id="SSF52279">
    <property type="entry name" value="Beta-D-glucan exohydrolase, C-terminal domain"/>
    <property type="match status" value="1"/>
</dbReference>
<dbReference type="InterPro" id="IPR026891">
    <property type="entry name" value="Fn3-like"/>
</dbReference>
<feature type="domain" description="Fibronectin type III-like" evidence="8">
    <location>
        <begin position="672"/>
        <end position="742"/>
    </location>
</feature>
<evidence type="ECO:0000259" key="8">
    <source>
        <dbReference type="SMART" id="SM01217"/>
    </source>
</evidence>
<evidence type="ECO:0000313" key="9">
    <source>
        <dbReference type="EMBL" id="MFD1613194.1"/>
    </source>
</evidence>
<dbReference type="EC" id="3.2.1.21" evidence="3"/>
<comment type="caution">
    <text evidence="9">The sequence shown here is derived from an EMBL/GenBank/DDBJ whole genome shotgun (WGS) entry which is preliminary data.</text>
</comment>
<evidence type="ECO:0000256" key="3">
    <source>
        <dbReference type="ARBA" id="ARBA00012744"/>
    </source>
</evidence>
<dbReference type="InterPro" id="IPR036881">
    <property type="entry name" value="Glyco_hydro_3_C_sf"/>
</dbReference>
<keyword evidence="6 9" id="KW-0326">Glycosidase</keyword>
<dbReference type="InterPro" id="IPR013783">
    <property type="entry name" value="Ig-like_fold"/>
</dbReference>
<evidence type="ECO:0000256" key="2">
    <source>
        <dbReference type="ARBA" id="ARBA00005336"/>
    </source>
</evidence>
<protein>
    <recommendedName>
        <fullName evidence="3">beta-glucosidase</fullName>
        <ecNumber evidence="3">3.2.1.21</ecNumber>
    </recommendedName>
</protein>
<dbReference type="Proteomes" id="UP001597115">
    <property type="component" value="Unassembled WGS sequence"/>
</dbReference>
<dbReference type="PRINTS" id="PR00133">
    <property type="entry name" value="GLHYDRLASE3"/>
</dbReference>